<dbReference type="AlphaFoldDB" id="A0A3S4KB61"/>
<proteinExistence type="predicted"/>
<accession>A0A3S4KB61</accession>
<dbReference type="Proteomes" id="UP000269208">
    <property type="component" value="Chromosome"/>
</dbReference>
<reference evidence="1 2" key="1">
    <citation type="submission" date="2018-12" db="EMBL/GenBank/DDBJ databases">
        <authorList>
            <consortium name="Pathogen Informatics"/>
        </authorList>
    </citation>
    <scope>NUCLEOTIDE SEQUENCE [LARGE SCALE GENOMIC DNA]</scope>
    <source>
        <strain evidence="1 2">NCTC6754</strain>
    </source>
</reference>
<dbReference type="EMBL" id="LR134190">
    <property type="protein sequence ID" value="VEB59605.1"/>
    <property type="molecule type" value="Genomic_DNA"/>
</dbReference>
<gene>
    <name evidence="1" type="ORF">NCTC6754_06006</name>
</gene>
<evidence type="ECO:0000313" key="1">
    <source>
        <dbReference type="EMBL" id="VEB59605.1"/>
    </source>
</evidence>
<sequence length="85" mass="9442">MPYAGAKKYVGMVERIPQSQKMSQWCAWSAKYVGGFTTLRWAMMYGKFHPACPSASYLITGAVRVCETSKSGFMVIDEGNNSCKD</sequence>
<evidence type="ECO:0000313" key="2">
    <source>
        <dbReference type="Proteomes" id="UP000269208"/>
    </source>
</evidence>
<name>A0A3S4KB61_SALET</name>
<protein>
    <submittedName>
        <fullName evidence="1">Hydrogenase-1 operon protein HyaF2</fullName>
    </submittedName>
</protein>
<organism evidence="1 2">
    <name type="scientific">Salmonella enterica I</name>
    <dbReference type="NCBI Taxonomy" id="59201"/>
    <lineage>
        <taxon>Bacteria</taxon>
        <taxon>Pseudomonadati</taxon>
        <taxon>Pseudomonadota</taxon>
        <taxon>Gammaproteobacteria</taxon>
        <taxon>Enterobacterales</taxon>
        <taxon>Enterobacteriaceae</taxon>
        <taxon>Salmonella</taxon>
    </lineage>
</organism>